<dbReference type="Gene3D" id="3.30.450.40">
    <property type="match status" value="1"/>
</dbReference>
<dbReference type="GO" id="GO:0043565">
    <property type="term" value="F:sequence-specific DNA binding"/>
    <property type="evidence" value="ECO:0007669"/>
    <property type="project" value="InterPro"/>
</dbReference>
<feature type="domain" description="GAF" evidence="1">
    <location>
        <begin position="92"/>
        <end position="220"/>
    </location>
</feature>
<keyword evidence="4" id="KW-1185">Reference proteome</keyword>
<protein>
    <submittedName>
        <fullName evidence="3">Fis family transcriptional regulator</fullName>
    </submittedName>
</protein>
<gene>
    <name evidence="3" type="ORF">F7Q92_16545</name>
</gene>
<dbReference type="RefSeq" id="WP_151125206.1">
    <property type="nucleotide sequence ID" value="NZ_CP088081.1"/>
</dbReference>
<dbReference type="InterPro" id="IPR009057">
    <property type="entry name" value="Homeodomain-like_sf"/>
</dbReference>
<organism evidence="3 4">
    <name type="scientific">Ideonella dechloratans</name>
    <dbReference type="NCBI Taxonomy" id="36863"/>
    <lineage>
        <taxon>Bacteria</taxon>
        <taxon>Pseudomonadati</taxon>
        <taxon>Pseudomonadota</taxon>
        <taxon>Betaproteobacteria</taxon>
        <taxon>Burkholderiales</taxon>
        <taxon>Sphaerotilaceae</taxon>
        <taxon>Ideonella</taxon>
    </lineage>
</organism>
<accession>A0A643F8S7</accession>
<evidence type="ECO:0000313" key="4">
    <source>
        <dbReference type="Proteomes" id="UP000430120"/>
    </source>
</evidence>
<reference evidence="3 4" key="1">
    <citation type="submission" date="2019-09" db="EMBL/GenBank/DDBJ databases">
        <title>Draft genome sequences of 48 bacterial type strains from the CCUG.</title>
        <authorList>
            <person name="Tunovic T."/>
            <person name="Pineiro-Iglesias B."/>
            <person name="Unosson C."/>
            <person name="Inganas E."/>
            <person name="Ohlen M."/>
            <person name="Cardew S."/>
            <person name="Jensie-Markopoulos S."/>
            <person name="Salva-Serra F."/>
            <person name="Jaen-Luchoro D."/>
            <person name="Karlsson R."/>
            <person name="Svensson-Stadler L."/>
            <person name="Chun J."/>
            <person name="Moore E."/>
        </authorList>
    </citation>
    <scope>NUCLEOTIDE SEQUENCE [LARGE SCALE GENOMIC DNA]</scope>
    <source>
        <strain evidence="3 4">CCUG 30977</strain>
    </source>
</reference>
<evidence type="ECO:0000259" key="2">
    <source>
        <dbReference type="Pfam" id="PF02954"/>
    </source>
</evidence>
<dbReference type="Proteomes" id="UP000430120">
    <property type="component" value="Unassembled WGS sequence"/>
</dbReference>
<dbReference type="AlphaFoldDB" id="A0A643F8S7"/>
<name>A0A643F8S7_IDEDE</name>
<dbReference type="EMBL" id="VZPB01000047">
    <property type="protein sequence ID" value="KAB0577459.1"/>
    <property type="molecule type" value="Genomic_DNA"/>
</dbReference>
<dbReference type="InterPro" id="IPR002197">
    <property type="entry name" value="HTH_Fis"/>
</dbReference>
<dbReference type="InterPro" id="IPR003018">
    <property type="entry name" value="GAF"/>
</dbReference>
<sequence length="395" mass="40549">MSVPPSCAQGLTAGPFFSTPEQRLALARERFFGAGERPTGLVPEPVLASWGRCRGAGLDPARWPGMSLLSALRLDSARRQARALCQAAEGPLRELATALQASPAAIGLTDGHGVVLDTAGSAQPLSPQSADVGLRAGAEWSESALGTNAVALALAQGSAGQVRRGEHFYEAWGACHDAAAPVLDVGGQVVGTVLLMTQAPAFGFDPVAVVSQYASAIENQLLCQQADVDALLEFQTSPDLLGTPLAALLGVDARGQILWLNGVARRLTGWEGGPLPTVQGLLGEAAGEPAAGGAVRPLCLPSGLTVWLRGSPRAAVPEAAPASPDPELPGDEAAQASLRLADASRALIDQTLSACGGNVSLAAKRLGISRGRIYRHLQAQDKTTTVPATAERNPS</sequence>
<dbReference type="InterPro" id="IPR029016">
    <property type="entry name" value="GAF-like_dom_sf"/>
</dbReference>
<dbReference type="Gene3D" id="1.10.10.60">
    <property type="entry name" value="Homeodomain-like"/>
    <property type="match status" value="1"/>
</dbReference>
<comment type="caution">
    <text evidence="3">The sequence shown here is derived from an EMBL/GenBank/DDBJ whole genome shotgun (WGS) entry which is preliminary data.</text>
</comment>
<dbReference type="OrthoDB" id="9761705at2"/>
<dbReference type="Pfam" id="PF02954">
    <property type="entry name" value="HTH_8"/>
    <property type="match status" value="1"/>
</dbReference>
<dbReference type="SUPFAM" id="SSF46689">
    <property type="entry name" value="Homeodomain-like"/>
    <property type="match status" value="1"/>
</dbReference>
<evidence type="ECO:0000313" key="3">
    <source>
        <dbReference type="EMBL" id="KAB0577459.1"/>
    </source>
</evidence>
<dbReference type="Pfam" id="PF01590">
    <property type="entry name" value="GAF"/>
    <property type="match status" value="1"/>
</dbReference>
<evidence type="ECO:0000259" key="1">
    <source>
        <dbReference type="Pfam" id="PF01590"/>
    </source>
</evidence>
<proteinExistence type="predicted"/>
<feature type="domain" description="DNA binding HTH" evidence="2">
    <location>
        <begin position="340"/>
        <end position="378"/>
    </location>
</feature>